<sequence length="116" mass="12956">MEKNKTEVVAVLDENSEVIENERIVQFSRPYSFEGKEYKEIDLTGLDNLTASDMIATQKVLERSGSFSVMPEMSLEYACIIAASATSQPVEFFKGLSPKDAIKIKNRVTGFFYGAD</sequence>
<organism evidence="1 2">
    <name type="scientific">Lachnotalea glycerini</name>
    <dbReference type="NCBI Taxonomy" id="1763509"/>
    <lineage>
        <taxon>Bacteria</taxon>
        <taxon>Bacillati</taxon>
        <taxon>Bacillota</taxon>
        <taxon>Clostridia</taxon>
        <taxon>Lachnospirales</taxon>
        <taxon>Lachnospiraceae</taxon>
        <taxon>Lachnotalea</taxon>
    </lineage>
</organism>
<dbReference type="AlphaFoldDB" id="A0A318EPP9"/>
<gene>
    <name evidence="1" type="ORF">C8E03_110123</name>
</gene>
<comment type="caution">
    <text evidence="1">The sequence shown here is derived from an EMBL/GenBank/DDBJ whole genome shotgun (WGS) entry which is preliminary data.</text>
</comment>
<evidence type="ECO:0000313" key="1">
    <source>
        <dbReference type="EMBL" id="PXV87362.1"/>
    </source>
</evidence>
<proteinExistence type="predicted"/>
<dbReference type="Pfam" id="PF10109">
    <property type="entry name" value="Phage_TAC_7"/>
    <property type="match status" value="1"/>
</dbReference>
<dbReference type="Proteomes" id="UP000247523">
    <property type="component" value="Unassembled WGS sequence"/>
</dbReference>
<protein>
    <submittedName>
        <fullName evidence="1">Tail assembly chaperone E/41/14-like protein</fullName>
    </submittedName>
</protein>
<reference evidence="1 2" key="1">
    <citation type="submission" date="2018-05" db="EMBL/GenBank/DDBJ databases">
        <title>Genomic Encyclopedia of Type Strains, Phase IV (KMG-IV): sequencing the most valuable type-strain genomes for metagenomic binning, comparative biology and taxonomic classification.</title>
        <authorList>
            <person name="Goeker M."/>
        </authorList>
    </citation>
    <scope>NUCLEOTIDE SEQUENCE [LARGE SCALE GENOMIC DNA]</scope>
    <source>
        <strain evidence="1 2">DSM 28816</strain>
    </source>
</reference>
<dbReference type="RefSeq" id="WP_110291627.1">
    <property type="nucleotide sequence ID" value="NZ_QICS01000010.1"/>
</dbReference>
<name>A0A318EPP9_9FIRM</name>
<dbReference type="InterPro" id="IPR019289">
    <property type="entry name" value="Phage_tail_E/E"/>
</dbReference>
<dbReference type="EMBL" id="QICS01000010">
    <property type="protein sequence ID" value="PXV87362.1"/>
    <property type="molecule type" value="Genomic_DNA"/>
</dbReference>
<accession>A0A318EPP9</accession>
<evidence type="ECO:0000313" key="2">
    <source>
        <dbReference type="Proteomes" id="UP000247523"/>
    </source>
</evidence>